<dbReference type="Proteomes" id="UP000184383">
    <property type="component" value="Unassembled WGS sequence"/>
</dbReference>
<evidence type="ECO:0000256" key="1">
    <source>
        <dbReference type="SAM" id="Phobius"/>
    </source>
</evidence>
<dbReference type="GeneID" id="63751762"/>
<proteinExistence type="predicted"/>
<organism evidence="2 3">
    <name type="scientific">Aspergillus wentii DTO 134E9</name>
    <dbReference type="NCBI Taxonomy" id="1073089"/>
    <lineage>
        <taxon>Eukaryota</taxon>
        <taxon>Fungi</taxon>
        <taxon>Dikarya</taxon>
        <taxon>Ascomycota</taxon>
        <taxon>Pezizomycotina</taxon>
        <taxon>Eurotiomycetes</taxon>
        <taxon>Eurotiomycetidae</taxon>
        <taxon>Eurotiales</taxon>
        <taxon>Aspergillaceae</taxon>
        <taxon>Aspergillus</taxon>
        <taxon>Aspergillus subgen. Cremei</taxon>
    </lineage>
</organism>
<dbReference type="PANTHER" id="PTHR34414:SF1">
    <property type="entry name" value="SUBTILISIN-LIKE SERINE PROTEASE"/>
    <property type="match status" value="1"/>
</dbReference>
<dbReference type="AlphaFoldDB" id="A0A1L9RDG8"/>
<keyword evidence="3" id="KW-1185">Reference proteome</keyword>
<dbReference type="InterPro" id="IPR046536">
    <property type="entry name" value="DUF6601"/>
</dbReference>
<feature type="transmembrane region" description="Helical" evidence="1">
    <location>
        <begin position="267"/>
        <end position="292"/>
    </location>
</feature>
<dbReference type="Pfam" id="PF20246">
    <property type="entry name" value="DUF6601"/>
    <property type="match status" value="1"/>
</dbReference>
<evidence type="ECO:0000313" key="2">
    <source>
        <dbReference type="EMBL" id="OJJ32928.1"/>
    </source>
</evidence>
<keyword evidence="1" id="KW-0472">Membrane</keyword>
<dbReference type="VEuPathDB" id="FungiDB:ASPWEDRAFT_42955"/>
<sequence>MADSTAIPPFRKCHELVPEESDGASIPDAPLLRPNIYEVDEFLAAELDATLLNKLGSYLDFVATRSGTHIDSLSSHITKGRKIKITEDPGLHLIWYYDVLFLKPIPHFLLNHRFWSKYLSPRQPPPNDALSDSCKSALGFLRTYRYLIKHESDFTTAVEKHLIPTDVKFKSFQLFIDNFQPLADSVVAPRYHYGQMRLSRLNVAVWLFPPRRWYYHRLDWQMGQYFARWAPPLLFIWASTNLVLSSFSLVRSSRGKDTWPSLVTTSWVFALVVLFAIGFTVATLLIVIVWVYGKQLAFAIQTAWKHHRDVRSQKEAANDTAKEEG</sequence>
<name>A0A1L9RDG8_ASPWE</name>
<dbReference type="RefSeq" id="XP_040686605.1">
    <property type="nucleotide sequence ID" value="XM_040835914.1"/>
</dbReference>
<keyword evidence="1" id="KW-0812">Transmembrane</keyword>
<dbReference type="PANTHER" id="PTHR34414">
    <property type="entry name" value="HET DOMAIN-CONTAINING PROTEIN-RELATED"/>
    <property type="match status" value="1"/>
</dbReference>
<feature type="transmembrane region" description="Helical" evidence="1">
    <location>
        <begin position="226"/>
        <end position="247"/>
    </location>
</feature>
<protein>
    <submittedName>
        <fullName evidence="2">Uncharacterized protein</fullName>
    </submittedName>
</protein>
<reference evidence="3" key="1">
    <citation type="journal article" date="2017" name="Genome Biol.">
        <title>Comparative genomics reveals high biological diversity and specific adaptations in the industrially and medically important fungal genus Aspergillus.</title>
        <authorList>
            <person name="de Vries R.P."/>
            <person name="Riley R."/>
            <person name="Wiebenga A."/>
            <person name="Aguilar-Osorio G."/>
            <person name="Amillis S."/>
            <person name="Uchima C.A."/>
            <person name="Anderluh G."/>
            <person name="Asadollahi M."/>
            <person name="Askin M."/>
            <person name="Barry K."/>
            <person name="Battaglia E."/>
            <person name="Bayram O."/>
            <person name="Benocci T."/>
            <person name="Braus-Stromeyer S.A."/>
            <person name="Caldana C."/>
            <person name="Canovas D."/>
            <person name="Cerqueira G.C."/>
            <person name="Chen F."/>
            <person name="Chen W."/>
            <person name="Choi C."/>
            <person name="Clum A."/>
            <person name="Dos Santos R.A."/>
            <person name="Damasio A.R."/>
            <person name="Diallinas G."/>
            <person name="Emri T."/>
            <person name="Fekete E."/>
            <person name="Flipphi M."/>
            <person name="Freyberg S."/>
            <person name="Gallo A."/>
            <person name="Gournas C."/>
            <person name="Habgood R."/>
            <person name="Hainaut M."/>
            <person name="Harispe M.L."/>
            <person name="Henrissat B."/>
            <person name="Hilden K.S."/>
            <person name="Hope R."/>
            <person name="Hossain A."/>
            <person name="Karabika E."/>
            <person name="Karaffa L."/>
            <person name="Karanyi Z."/>
            <person name="Krasevec N."/>
            <person name="Kuo A."/>
            <person name="Kusch H."/>
            <person name="LaButti K."/>
            <person name="Lagendijk E.L."/>
            <person name="Lapidus A."/>
            <person name="Levasseur A."/>
            <person name="Lindquist E."/>
            <person name="Lipzen A."/>
            <person name="Logrieco A.F."/>
            <person name="MacCabe A."/>
            <person name="Maekelae M.R."/>
            <person name="Malavazi I."/>
            <person name="Melin P."/>
            <person name="Meyer V."/>
            <person name="Mielnichuk N."/>
            <person name="Miskei M."/>
            <person name="Molnar A.P."/>
            <person name="Mule G."/>
            <person name="Ngan C.Y."/>
            <person name="Orejas M."/>
            <person name="Orosz E."/>
            <person name="Ouedraogo J.P."/>
            <person name="Overkamp K.M."/>
            <person name="Park H.-S."/>
            <person name="Perrone G."/>
            <person name="Piumi F."/>
            <person name="Punt P.J."/>
            <person name="Ram A.F."/>
            <person name="Ramon A."/>
            <person name="Rauscher S."/>
            <person name="Record E."/>
            <person name="Riano-Pachon D.M."/>
            <person name="Robert V."/>
            <person name="Roehrig J."/>
            <person name="Ruller R."/>
            <person name="Salamov A."/>
            <person name="Salih N.S."/>
            <person name="Samson R.A."/>
            <person name="Sandor E."/>
            <person name="Sanguinetti M."/>
            <person name="Schuetze T."/>
            <person name="Sepcic K."/>
            <person name="Shelest E."/>
            <person name="Sherlock G."/>
            <person name="Sophianopoulou V."/>
            <person name="Squina F.M."/>
            <person name="Sun H."/>
            <person name="Susca A."/>
            <person name="Todd R.B."/>
            <person name="Tsang A."/>
            <person name="Unkles S.E."/>
            <person name="van de Wiele N."/>
            <person name="van Rossen-Uffink D."/>
            <person name="Oliveira J.V."/>
            <person name="Vesth T.C."/>
            <person name="Visser J."/>
            <person name="Yu J.-H."/>
            <person name="Zhou M."/>
            <person name="Andersen M.R."/>
            <person name="Archer D.B."/>
            <person name="Baker S.E."/>
            <person name="Benoit I."/>
            <person name="Brakhage A.A."/>
            <person name="Braus G.H."/>
            <person name="Fischer R."/>
            <person name="Frisvad J.C."/>
            <person name="Goldman G.H."/>
            <person name="Houbraken J."/>
            <person name="Oakley B."/>
            <person name="Pocsi I."/>
            <person name="Scazzocchio C."/>
            <person name="Seiboth B."/>
            <person name="vanKuyk P.A."/>
            <person name="Wortman J."/>
            <person name="Dyer P.S."/>
            <person name="Grigoriev I.V."/>
        </authorList>
    </citation>
    <scope>NUCLEOTIDE SEQUENCE [LARGE SCALE GENOMIC DNA]</scope>
    <source>
        <strain evidence="3">DTO 134E9</strain>
    </source>
</reference>
<keyword evidence="1" id="KW-1133">Transmembrane helix</keyword>
<dbReference type="OrthoDB" id="5086500at2759"/>
<evidence type="ECO:0000313" key="3">
    <source>
        <dbReference type="Proteomes" id="UP000184383"/>
    </source>
</evidence>
<gene>
    <name evidence="2" type="ORF">ASPWEDRAFT_42955</name>
</gene>
<dbReference type="STRING" id="1073089.A0A1L9RDG8"/>
<dbReference type="EMBL" id="KV878214">
    <property type="protein sequence ID" value="OJJ32928.1"/>
    <property type="molecule type" value="Genomic_DNA"/>
</dbReference>
<accession>A0A1L9RDG8</accession>